<dbReference type="InterPro" id="IPR044855">
    <property type="entry name" value="CoA-Trfase_III_dom3_sf"/>
</dbReference>
<comment type="caution">
    <text evidence="2">The sequence shown here is derived from an EMBL/GenBank/DDBJ whole genome shotgun (WGS) entry which is preliminary data.</text>
</comment>
<accession>X0R6H9</accession>
<dbReference type="PANTHER" id="PTHR48207:SF3">
    <property type="entry name" value="SUCCINATE--HYDROXYMETHYLGLUTARATE COA-TRANSFERASE"/>
    <property type="match status" value="1"/>
</dbReference>
<name>X0R6H9_RHOWR</name>
<organism evidence="2 3">
    <name type="scientific">Rhodococcus wratislaviensis NBRC 100605</name>
    <dbReference type="NCBI Taxonomy" id="1219028"/>
    <lineage>
        <taxon>Bacteria</taxon>
        <taxon>Bacillati</taxon>
        <taxon>Actinomycetota</taxon>
        <taxon>Actinomycetes</taxon>
        <taxon>Mycobacteriales</taxon>
        <taxon>Nocardiaceae</taxon>
        <taxon>Rhodococcus</taxon>
    </lineage>
</organism>
<dbReference type="Proteomes" id="UP000019491">
    <property type="component" value="Unassembled WGS sequence"/>
</dbReference>
<keyword evidence="3" id="KW-1185">Reference proteome</keyword>
<protein>
    <recommendedName>
        <fullName evidence="4">CoA-transferase</fullName>
    </recommendedName>
</protein>
<dbReference type="SUPFAM" id="SSF89796">
    <property type="entry name" value="CoA-transferase family III (CaiB/BaiF)"/>
    <property type="match status" value="2"/>
</dbReference>
<reference evidence="2 3" key="1">
    <citation type="submission" date="2014-02" db="EMBL/GenBank/DDBJ databases">
        <title>Whole genome shotgun sequence of Rhodococcus wratislaviensis NBRC 100605.</title>
        <authorList>
            <person name="Hosoyama A."/>
            <person name="Tsuchikane K."/>
            <person name="Yoshida I."/>
            <person name="Ohji S."/>
            <person name="Ichikawa N."/>
            <person name="Yamazoe A."/>
            <person name="Fujita N."/>
        </authorList>
    </citation>
    <scope>NUCLEOTIDE SEQUENCE [LARGE SCALE GENOMIC DNA]</scope>
    <source>
        <strain evidence="2 3">NBRC 100605</strain>
    </source>
</reference>
<evidence type="ECO:0000313" key="3">
    <source>
        <dbReference type="Proteomes" id="UP000019491"/>
    </source>
</evidence>
<evidence type="ECO:0008006" key="4">
    <source>
        <dbReference type="Google" id="ProtNLM"/>
    </source>
</evidence>
<dbReference type="RefSeq" id="WP_081792435.1">
    <property type="nucleotide sequence ID" value="NZ_BAWF01000031.1"/>
</dbReference>
<evidence type="ECO:0000313" key="2">
    <source>
        <dbReference type="EMBL" id="GAF46545.1"/>
    </source>
</evidence>
<dbReference type="Gene3D" id="3.30.1540.10">
    <property type="entry name" value="formyl-coa transferase, domain 3"/>
    <property type="match status" value="2"/>
</dbReference>
<dbReference type="InterPro" id="IPR003673">
    <property type="entry name" value="CoA-Trfase_fam_III"/>
</dbReference>
<dbReference type="EMBL" id="BAWF01000031">
    <property type="protein sequence ID" value="GAF46545.1"/>
    <property type="molecule type" value="Genomic_DNA"/>
</dbReference>
<proteinExistence type="predicted"/>
<dbReference type="Gene3D" id="3.40.50.10540">
    <property type="entry name" value="Crotonobetainyl-coa:carnitine coa-transferase, domain 1"/>
    <property type="match status" value="2"/>
</dbReference>
<keyword evidence="1" id="KW-0808">Transferase</keyword>
<dbReference type="InterPro" id="IPR050483">
    <property type="entry name" value="CoA-transferase_III_domain"/>
</dbReference>
<dbReference type="Pfam" id="PF02515">
    <property type="entry name" value="CoA_transf_3"/>
    <property type="match status" value="2"/>
</dbReference>
<dbReference type="InterPro" id="IPR023606">
    <property type="entry name" value="CoA-Trfase_III_dom_1_sf"/>
</dbReference>
<sequence length="781" mass="85472">MVRTDTHPHQERAPFTDLKVADLSRKIPGQFCARLFAYYDARVDTYTKVRPRTAMNNEDGLWPDPDSAVVASPWLHLGPGYRWRERSTDDLTEGRSKLTDYDIIICTDRATAAQAATDSPHAIVALATDFADEGPYRHWIGNELIFQALSGSMYYNGAPQRKPLYGAGHRASCSAGLFLFTRVVAELIAHARGLSTDHLISVATHEAAAAMEQNFSGQWSYSQTVAQRGERTRPKGRVRCRDGWVVFFAMESRLAELFQAFDCAHLLTDPRFDNWTSFCQNLAAATDEFTISAKHMRQADLLQFAVRTGLVLSPVHSVGSLLDEECLNQRGFWVRDGKQLAMAPPWRITARESETSTSPISTAAHRDNASELRTATRPLDGIRVTDLTTAWSGPFATRVLGLLGASVVKIENPHNLDPWRGPAAQPTTREMYPGCDPGEHPFNRHVWFNSQNLGKKSAVFDLKSEEGKTYAHTLFARSDVLVSNFSPGVMNRLGMGFEDIIRSNPGLVMVEMSGYGTTGPLRTHRAYGQTMEAMSGITSLIGYAEDGVPLGSGSAYVDPIGGLSGAAAALTALYAQIRSGRAQHVDLAQREAAMHWIADIILPSSANGTTEPSITGNAAPGAFPHDAFPANGNDEWIAIAIHTHEQWRALCDVLGWDDWRDDSTFETVADRRELNQIITDRITHSTATAAKSDLANALQNAGVPAAPVQNGQNLFEDPQLRCRNWFAEITHTEAGTHDYPGLPLTTAGQLLQPTGSAPLLGEHTGIVRLHVPALLPSETPA</sequence>
<dbReference type="OrthoDB" id="9797653at2"/>
<evidence type="ECO:0000256" key="1">
    <source>
        <dbReference type="ARBA" id="ARBA00022679"/>
    </source>
</evidence>
<dbReference type="GO" id="GO:0008410">
    <property type="term" value="F:CoA-transferase activity"/>
    <property type="evidence" value="ECO:0007669"/>
    <property type="project" value="TreeGrafter"/>
</dbReference>
<dbReference type="AlphaFoldDB" id="X0R6H9"/>
<dbReference type="PANTHER" id="PTHR48207">
    <property type="entry name" value="SUCCINATE--HYDROXYMETHYLGLUTARATE COA-TRANSFERASE"/>
    <property type="match status" value="1"/>
</dbReference>
<gene>
    <name evidence="2" type="ORF">RW1_031_01300</name>
</gene>